<dbReference type="EC" id="3.2.1.39" evidence="4"/>
<comment type="subcellular location">
    <subcellularLocation>
        <location evidence="2">Cell membrane</location>
        <topology evidence="2">Single-pass type II membrane protein</topology>
    </subcellularLocation>
</comment>
<evidence type="ECO:0000313" key="18">
    <source>
        <dbReference type="Proteomes" id="UP000000561"/>
    </source>
</evidence>
<keyword evidence="6" id="KW-0378">Hydrolase</keyword>
<dbReference type="GO" id="GO:0009277">
    <property type="term" value="C:fungal-type cell wall"/>
    <property type="evidence" value="ECO:0000318"/>
    <property type="project" value="GO_Central"/>
</dbReference>
<evidence type="ECO:0000256" key="6">
    <source>
        <dbReference type="ARBA" id="ARBA00022801"/>
    </source>
</evidence>
<dbReference type="PANTHER" id="PTHR16631:SF17">
    <property type="entry name" value="GLUCAN ENDO-1,3-BETA-GLUCOSIDASE BTGC"/>
    <property type="match status" value="1"/>
</dbReference>
<evidence type="ECO:0000256" key="3">
    <source>
        <dbReference type="ARBA" id="ARBA00008773"/>
    </source>
</evidence>
<accession>A0A0D1CG62</accession>
<dbReference type="OMA" id="IHAWFAN"/>
<evidence type="ECO:0000256" key="13">
    <source>
        <dbReference type="ARBA" id="ARBA00042373"/>
    </source>
</evidence>
<evidence type="ECO:0000256" key="10">
    <source>
        <dbReference type="ARBA" id="ARBA00023316"/>
    </source>
</evidence>
<feature type="compositionally biased region" description="Polar residues" evidence="15">
    <location>
        <begin position="163"/>
        <end position="179"/>
    </location>
</feature>
<evidence type="ECO:0000256" key="12">
    <source>
        <dbReference type="ARBA" id="ARBA00037649"/>
    </source>
</evidence>
<dbReference type="OrthoDB" id="68336at2759"/>
<dbReference type="Gene3D" id="3.20.20.80">
    <property type="entry name" value="Glycosidases"/>
    <property type="match status" value="2"/>
</dbReference>
<proteinExistence type="inferred from homology"/>
<dbReference type="AlphaFoldDB" id="A0A0D1CG62"/>
<keyword evidence="8" id="KW-0325">Glycoprotein</keyword>
<evidence type="ECO:0000256" key="7">
    <source>
        <dbReference type="ARBA" id="ARBA00023136"/>
    </source>
</evidence>
<feature type="region of interest" description="Disordered" evidence="15">
    <location>
        <begin position="161"/>
        <end position="182"/>
    </location>
</feature>
<feature type="transmembrane region" description="Helical" evidence="16">
    <location>
        <begin position="134"/>
        <end position="156"/>
    </location>
</feature>
<evidence type="ECO:0000256" key="11">
    <source>
        <dbReference type="ARBA" id="ARBA00023326"/>
    </source>
</evidence>
<evidence type="ECO:0000256" key="16">
    <source>
        <dbReference type="SAM" id="Phobius"/>
    </source>
</evidence>
<reference evidence="17 18" key="1">
    <citation type="journal article" date="2006" name="Nature">
        <title>Insights from the genome of the biotrophic fungal plant pathogen Ustilago maydis.</title>
        <authorList>
            <person name="Kamper J."/>
            <person name="Kahmann R."/>
            <person name="Bolker M."/>
            <person name="Ma L.J."/>
            <person name="Brefort T."/>
            <person name="Saville B.J."/>
            <person name="Banuett F."/>
            <person name="Kronstad J.W."/>
            <person name="Gold S.E."/>
            <person name="Muller O."/>
            <person name="Perlin M.H."/>
            <person name="Wosten H.A."/>
            <person name="de Vries R."/>
            <person name="Ruiz-Herrera J."/>
            <person name="Reynaga-Pena C.G."/>
            <person name="Snetselaar K."/>
            <person name="McCann M."/>
            <person name="Perez-Martin J."/>
            <person name="Feldbrugge M."/>
            <person name="Basse C.W."/>
            <person name="Steinberg G."/>
            <person name="Ibeas J.I."/>
            <person name="Holloman W."/>
            <person name="Guzman P."/>
            <person name="Farman M."/>
            <person name="Stajich J.E."/>
            <person name="Sentandreu R."/>
            <person name="Gonzalez-Prieto J.M."/>
            <person name="Kennell J.C."/>
            <person name="Molina L."/>
            <person name="Schirawski J."/>
            <person name="Mendoza-Mendoza A."/>
            <person name="Greilinger D."/>
            <person name="Munch K."/>
            <person name="Rossel N."/>
            <person name="Scherer M."/>
            <person name="Vranes M."/>
            <person name="Ladendorf O."/>
            <person name="Vincon V."/>
            <person name="Fuchs U."/>
            <person name="Sandrock B."/>
            <person name="Meng S."/>
            <person name="Ho E.C."/>
            <person name="Cahill M.J."/>
            <person name="Boyce K.J."/>
            <person name="Klose J."/>
            <person name="Klosterman S.J."/>
            <person name="Deelstra H.J."/>
            <person name="Ortiz-Castellanos L."/>
            <person name="Li W."/>
            <person name="Sanchez-Alonso P."/>
            <person name="Schreier P.H."/>
            <person name="Hauser-Hahn I."/>
            <person name="Vaupel M."/>
            <person name="Koopmann E."/>
            <person name="Friedrich G."/>
            <person name="Voss H."/>
            <person name="Schluter T."/>
            <person name="Margolis J."/>
            <person name="Platt D."/>
            <person name="Swimmer C."/>
            <person name="Gnirke A."/>
            <person name="Chen F."/>
            <person name="Vysotskaia V."/>
            <person name="Mannhaupt G."/>
            <person name="Guldener U."/>
            <person name="Munsterkotter M."/>
            <person name="Haase D."/>
            <person name="Oesterheld M."/>
            <person name="Mewes H.W."/>
            <person name="Mauceli E.W."/>
            <person name="DeCaprio D."/>
            <person name="Wade C.M."/>
            <person name="Butler J."/>
            <person name="Young S."/>
            <person name="Jaffe D.B."/>
            <person name="Calvo S."/>
            <person name="Nusbaum C."/>
            <person name="Galagan J."/>
            <person name="Birren B.W."/>
        </authorList>
    </citation>
    <scope>NUCLEOTIDE SEQUENCE [LARGE SCALE GENOMIC DNA]</scope>
    <source>
        <strain evidence="18">DSM 14603 / FGSC 9021 / UM521</strain>
    </source>
</reference>
<dbReference type="InterPro" id="IPR017853">
    <property type="entry name" value="GH"/>
</dbReference>
<organism evidence="17 18">
    <name type="scientific">Mycosarcoma maydis</name>
    <name type="common">Corn smut fungus</name>
    <name type="synonym">Ustilago maydis</name>
    <dbReference type="NCBI Taxonomy" id="5270"/>
    <lineage>
        <taxon>Eukaryota</taxon>
        <taxon>Fungi</taxon>
        <taxon>Dikarya</taxon>
        <taxon>Basidiomycota</taxon>
        <taxon>Ustilaginomycotina</taxon>
        <taxon>Ustilaginomycetes</taxon>
        <taxon>Ustilaginales</taxon>
        <taxon>Ustilaginaceae</taxon>
        <taxon>Mycosarcoma</taxon>
    </lineage>
</organism>
<evidence type="ECO:0000256" key="1">
    <source>
        <dbReference type="ARBA" id="ARBA00000382"/>
    </source>
</evidence>
<dbReference type="InterPro" id="IPR050732">
    <property type="entry name" value="Beta-glucan_modifiers"/>
</dbReference>
<name>A0A0D1CG62_MYCMD</name>
<gene>
    <name evidence="17" type="ORF">UMAG_06078</name>
</gene>
<dbReference type="InParanoid" id="A0A0D1CG62"/>
<evidence type="ECO:0000256" key="9">
    <source>
        <dbReference type="ARBA" id="ARBA00023277"/>
    </source>
</evidence>
<evidence type="ECO:0000313" key="17">
    <source>
        <dbReference type="EMBL" id="KIS65988.1"/>
    </source>
</evidence>
<dbReference type="RefSeq" id="XP_011392438.1">
    <property type="nucleotide sequence ID" value="XM_011394136.1"/>
</dbReference>
<keyword evidence="7 16" id="KW-0472">Membrane</keyword>
<evidence type="ECO:0000256" key="5">
    <source>
        <dbReference type="ARBA" id="ARBA00022475"/>
    </source>
</evidence>
<dbReference type="GO" id="GO:0005886">
    <property type="term" value="C:plasma membrane"/>
    <property type="evidence" value="ECO:0007669"/>
    <property type="project" value="UniProtKB-SubCell"/>
</dbReference>
<evidence type="ECO:0000256" key="2">
    <source>
        <dbReference type="ARBA" id="ARBA00004401"/>
    </source>
</evidence>
<dbReference type="SUPFAM" id="SSF51445">
    <property type="entry name" value="(Trans)glycosidases"/>
    <property type="match status" value="1"/>
</dbReference>
<dbReference type="GO" id="GO:0005576">
    <property type="term" value="C:extracellular region"/>
    <property type="evidence" value="ECO:0000318"/>
    <property type="project" value="GO_Central"/>
</dbReference>
<dbReference type="GeneID" id="23565789"/>
<dbReference type="STRING" id="237631.A0A0D1CG62"/>
<dbReference type="GO" id="GO:0000272">
    <property type="term" value="P:polysaccharide catabolic process"/>
    <property type="evidence" value="ECO:0007669"/>
    <property type="project" value="UniProtKB-KW"/>
</dbReference>
<dbReference type="PANTHER" id="PTHR16631">
    <property type="entry name" value="GLUCAN 1,3-BETA-GLUCOSIDASE"/>
    <property type="match status" value="1"/>
</dbReference>
<evidence type="ECO:0000256" key="15">
    <source>
        <dbReference type="SAM" id="MobiDB-lite"/>
    </source>
</evidence>
<dbReference type="Proteomes" id="UP000000561">
    <property type="component" value="Chromosome 21"/>
</dbReference>
<keyword evidence="11" id="KW-0624">Polysaccharide degradation</keyword>
<dbReference type="VEuPathDB" id="FungiDB:UMAG_06078"/>
<evidence type="ECO:0000256" key="8">
    <source>
        <dbReference type="ARBA" id="ARBA00023180"/>
    </source>
</evidence>
<dbReference type="eggNOG" id="ENOG502QTKT">
    <property type="taxonomic scope" value="Eukaryota"/>
</dbReference>
<dbReference type="EMBL" id="CM003160">
    <property type="protein sequence ID" value="KIS65988.1"/>
    <property type="molecule type" value="Genomic_DNA"/>
</dbReference>
<keyword evidence="16" id="KW-0812">Transmembrane</keyword>
<sequence>MPSPYSPRLPGGGGSAYERVTTVNHDDLNPAYPQQPRYHETQQYAQHYQHQAYPQESGYDAPTPALAADNYSPEYSMEDMRKTITPASHRFSITSQPHDYADPDAGWTEKRQSGTQFDQFTPAPPVRSRKKMMWTIGGAVVALVLIIGTVVGIVVARHRNDSNKASTSSASGNTKSLSGDPSKFKKNSALHNSFWGMCYTPFESQFQYGCGVDLASVVEDVQTLSQLTTRVRLYGSDCNVTALMLDAIQRTKVNLTIYPAIYLDSSDPGDVAWNRQVANITFALDSFGTDHIGGISVGNEYLLNGGSATNLLSYVQQFRTLATSKGWTFPVGTADAGSMFTATVAAGVDYFMANVHAWFAGTLVSDGPAWTWQFFEDNDANIAAAAPNTPAAYIAETGWPSGANSTAAATYVNEQGQVTGAHAGVSELQTFLDGYVCEANKNGTGYFWFELYDEEWKDALYGGVEAHWGLFDKTKKLKQITIPNCSHN</sequence>
<dbReference type="GO" id="GO:0009986">
    <property type="term" value="C:cell surface"/>
    <property type="evidence" value="ECO:0000318"/>
    <property type="project" value="GO_Central"/>
</dbReference>
<dbReference type="GO" id="GO:0042973">
    <property type="term" value="F:glucan endo-1,3-beta-D-glucosidase activity"/>
    <property type="evidence" value="ECO:0000318"/>
    <property type="project" value="GO_Central"/>
</dbReference>
<dbReference type="GO" id="GO:0071555">
    <property type="term" value="P:cell wall organization"/>
    <property type="evidence" value="ECO:0000318"/>
    <property type="project" value="GO_Central"/>
</dbReference>
<comment type="similarity">
    <text evidence="3">Belongs to the glycosyl hydrolase 17 family.</text>
</comment>
<keyword evidence="18" id="KW-1185">Reference proteome</keyword>
<keyword evidence="16" id="KW-1133">Transmembrane helix</keyword>
<protein>
    <recommendedName>
        <fullName evidence="4">glucan endo-1,3-beta-D-glucosidase</fullName>
        <ecNumber evidence="4">3.2.1.39</ecNumber>
    </recommendedName>
    <alternativeName>
        <fullName evidence="14">Endo-1,3-beta-glucanase btgC</fullName>
    </alternativeName>
    <alternativeName>
        <fullName evidence="13">Laminarinase btgC</fullName>
    </alternativeName>
</protein>
<evidence type="ECO:0000256" key="14">
    <source>
        <dbReference type="ARBA" id="ARBA00043078"/>
    </source>
</evidence>
<dbReference type="KEGG" id="uma:UMAG_06078"/>
<comment type="catalytic activity">
    <reaction evidence="1">
        <text>Hydrolysis of (1-&gt;3)-beta-D-glucosidic linkages in (1-&gt;3)-beta-D-glucans.</text>
        <dbReference type="EC" id="3.2.1.39"/>
    </reaction>
</comment>
<evidence type="ECO:0000256" key="4">
    <source>
        <dbReference type="ARBA" id="ARBA00012780"/>
    </source>
</evidence>
<comment type="function">
    <text evidence="12">Glucanases play a role in cell expansion during growth, in cell-cell fusion during mating, and in spore release during sporulation. This enzyme may be involved in beta-glucan degradation. Active on laminarin and lichenan.</text>
</comment>
<keyword evidence="10" id="KW-0961">Cell wall biogenesis/degradation</keyword>
<keyword evidence="9" id="KW-0119">Carbohydrate metabolism</keyword>
<dbReference type="FunCoup" id="A0A0D1CG62">
    <property type="interactions" value="27"/>
</dbReference>
<keyword evidence="5" id="KW-1003">Cell membrane</keyword>